<dbReference type="NCBIfam" id="TIGR00212">
    <property type="entry name" value="hemC"/>
    <property type="match status" value="1"/>
</dbReference>
<feature type="domain" description="Porphobilinogen deaminase N-terminal" evidence="6">
    <location>
        <begin position="2"/>
        <end position="201"/>
    </location>
</feature>
<keyword evidence="4 8" id="KW-0808">Transferase</keyword>
<sequence length="289" mass="32086">MIVGTRGSELALTQTNYIRKCLFDLTNNEVETKIIKTTGDKITTSQLYNMDSKGLFTKELDRAVLEEEVDFAVHSLKDVPTELDEDLEIAAVPVRESPNEVLVSNYSWEELKKGSTLGTSSLRREAFCNMYEKGLELNPIRGNIGTRVEKVLNGEVDATIMAEAGLNRLGLTKYIKSRFSLRYLTPAAGQGALAVITRKDSPVKDTIRKLNDHVSEQEVLAEKTVLEELGIGCQWPLGSIARVNGEELCLYSILLTQKGEILNQSELKASIGEAEDLAKKLANDMKEFI</sequence>
<comment type="similarity">
    <text evidence="2">Belongs to the HMBS family.</text>
</comment>
<dbReference type="EMBL" id="VSSQ01000247">
    <property type="protein sequence ID" value="MPL87916.1"/>
    <property type="molecule type" value="Genomic_DNA"/>
</dbReference>
<dbReference type="Pfam" id="PF01379">
    <property type="entry name" value="Porphobil_deam"/>
    <property type="match status" value="1"/>
</dbReference>
<dbReference type="PANTHER" id="PTHR11557">
    <property type="entry name" value="PORPHOBILINOGEN DEAMINASE"/>
    <property type="match status" value="1"/>
</dbReference>
<dbReference type="EC" id="2.5.1.61" evidence="3"/>
<comment type="cofactor">
    <cofactor evidence="1">
        <name>dipyrromethane</name>
        <dbReference type="ChEBI" id="CHEBI:60342"/>
    </cofactor>
</comment>
<evidence type="ECO:0000256" key="1">
    <source>
        <dbReference type="ARBA" id="ARBA00001916"/>
    </source>
</evidence>
<dbReference type="GO" id="GO:0004418">
    <property type="term" value="F:hydroxymethylbilane synthase activity"/>
    <property type="evidence" value="ECO:0007669"/>
    <property type="project" value="UniProtKB-EC"/>
</dbReference>
<feature type="domain" description="Porphobilinogen deaminase C-terminal" evidence="7">
    <location>
        <begin position="217"/>
        <end position="286"/>
    </location>
</feature>
<evidence type="ECO:0000259" key="7">
    <source>
        <dbReference type="Pfam" id="PF03900"/>
    </source>
</evidence>
<dbReference type="PIRSF" id="PIRSF001438">
    <property type="entry name" value="4pyrrol_synth_OHMeBilane_synth"/>
    <property type="match status" value="1"/>
</dbReference>
<dbReference type="PANTHER" id="PTHR11557:SF0">
    <property type="entry name" value="PORPHOBILINOGEN DEAMINASE"/>
    <property type="match status" value="1"/>
</dbReference>
<dbReference type="InterPro" id="IPR022417">
    <property type="entry name" value="Porphobilin_deaminase_N"/>
</dbReference>
<evidence type="ECO:0000256" key="2">
    <source>
        <dbReference type="ARBA" id="ARBA00005638"/>
    </source>
</evidence>
<comment type="caution">
    <text evidence="8">The sequence shown here is derived from an EMBL/GenBank/DDBJ whole genome shotgun (WGS) entry which is preliminary data.</text>
</comment>
<dbReference type="AlphaFoldDB" id="A0A644V978"/>
<dbReference type="GO" id="GO:0005737">
    <property type="term" value="C:cytoplasm"/>
    <property type="evidence" value="ECO:0007669"/>
    <property type="project" value="TreeGrafter"/>
</dbReference>
<dbReference type="SUPFAM" id="SSF54782">
    <property type="entry name" value="Porphobilinogen deaminase (hydroxymethylbilane synthase), C-terminal domain"/>
    <property type="match status" value="1"/>
</dbReference>
<gene>
    <name evidence="8" type="primary">hemC_9</name>
    <name evidence="8" type="ORF">SDC9_33929</name>
</gene>
<dbReference type="PRINTS" id="PR00151">
    <property type="entry name" value="PORPHBDMNASE"/>
</dbReference>
<dbReference type="InterPro" id="IPR000860">
    <property type="entry name" value="HemC"/>
</dbReference>
<organism evidence="8">
    <name type="scientific">bioreactor metagenome</name>
    <dbReference type="NCBI Taxonomy" id="1076179"/>
    <lineage>
        <taxon>unclassified sequences</taxon>
        <taxon>metagenomes</taxon>
        <taxon>ecological metagenomes</taxon>
    </lineage>
</organism>
<evidence type="ECO:0000259" key="6">
    <source>
        <dbReference type="Pfam" id="PF01379"/>
    </source>
</evidence>
<evidence type="ECO:0000313" key="8">
    <source>
        <dbReference type="EMBL" id="MPL87916.1"/>
    </source>
</evidence>
<keyword evidence="5" id="KW-0627">Porphyrin biosynthesis</keyword>
<dbReference type="FunFam" id="3.40.190.10:FF:000005">
    <property type="entry name" value="Porphobilinogen deaminase"/>
    <property type="match status" value="1"/>
</dbReference>
<dbReference type="GO" id="GO:0006783">
    <property type="term" value="P:heme biosynthetic process"/>
    <property type="evidence" value="ECO:0007669"/>
    <property type="project" value="TreeGrafter"/>
</dbReference>
<proteinExistence type="inferred from homology"/>
<protein>
    <recommendedName>
        <fullName evidence="3">hydroxymethylbilane synthase</fullName>
        <ecNumber evidence="3">2.5.1.61</ecNumber>
    </recommendedName>
</protein>
<evidence type="ECO:0000256" key="3">
    <source>
        <dbReference type="ARBA" id="ARBA00012655"/>
    </source>
</evidence>
<name>A0A644V978_9ZZZZ</name>
<reference evidence="8" key="1">
    <citation type="submission" date="2019-08" db="EMBL/GenBank/DDBJ databases">
        <authorList>
            <person name="Kucharzyk K."/>
            <person name="Murdoch R.W."/>
            <person name="Higgins S."/>
            <person name="Loffler F."/>
        </authorList>
    </citation>
    <scope>NUCLEOTIDE SEQUENCE</scope>
</reference>
<dbReference type="Gene3D" id="3.40.190.10">
    <property type="entry name" value="Periplasmic binding protein-like II"/>
    <property type="match status" value="2"/>
</dbReference>
<evidence type="ECO:0000256" key="5">
    <source>
        <dbReference type="ARBA" id="ARBA00023244"/>
    </source>
</evidence>
<dbReference type="Gene3D" id="3.30.160.40">
    <property type="entry name" value="Porphobilinogen deaminase, C-terminal domain"/>
    <property type="match status" value="1"/>
</dbReference>
<dbReference type="SUPFAM" id="SSF53850">
    <property type="entry name" value="Periplasmic binding protein-like II"/>
    <property type="match status" value="1"/>
</dbReference>
<dbReference type="InterPro" id="IPR022418">
    <property type="entry name" value="Porphobilinogen_deaminase_C"/>
</dbReference>
<dbReference type="InterPro" id="IPR036803">
    <property type="entry name" value="Porphobilinogen_deaminase_C_sf"/>
</dbReference>
<accession>A0A644V978</accession>
<evidence type="ECO:0000256" key="4">
    <source>
        <dbReference type="ARBA" id="ARBA00022679"/>
    </source>
</evidence>
<dbReference type="Pfam" id="PF03900">
    <property type="entry name" value="Porphobil_deamC"/>
    <property type="match status" value="1"/>
</dbReference>